<dbReference type="OrthoDB" id="5180791at2"/>
<accession>A0A1A0R0B8</accession>
<dbReference type="AlphaFoldDB" id="A0A1A0R0B8"/>
<dbReference type="NCBIfam" id="NF040712">
    <property type="entry name" value="SepH"/>
    <property type="match status" value="1"/>
</dbReference>
<protein>
    <recommendedName>
        <fullName evidence="2">DUF3071 domain-containing protein</fullName>
    </recommendedName>
</protein>
<reference evidence="4" key="1">
    <citation type="submission" date="2016-06" db="EMBL/GenBank/DDBJ databases">
        <authorList>
            <person name="Sutton G."/>
            <person name="Brinkac L."/>
            <person name="Sanka R."/>
            <person name="Adams M."/>
            <person name="Lau E."/>
            <person name="Mehaffy C."/>
            <person name="Tameris M."/>
            <person name="Hatherill M."/>
            <person name="Hanekom W."/>
            <person name="Mahomed H."/>
            <person name="Mcshane H."/>
        </authorList>
    </citation>
    <scope>NUCLEOTIDE SEQUENCE [LARGE SCALE GENOMIC DNA]</scope>
    <source>
        <strain evidence="4">852002-51209_SCH5440388</strain>
    </source>
</reference>
<gene>
    <name evidence="3" type="ORF">A5792_23720</name>
</gene>
<evidence type="ECO:0000259" key="2">
    <source>
        <dbReference type="Pfam" id="PF11268"/>
    </source>
</evidence>
<evidence type="ECO:0000313" key="4">
    <source>
        <dbReference type="Proteomes" id="UP000093902"/>
    </source>
</evidence>
<feature type="compositionally biased region" description="Pro residues" evidence="1">
    <location>
        <begin position="233"/>
        <end position="243"/>
    </location>
</feature>
<feature type="domain" description="DUF3071" evidence="2">
    <location>
        <begin position="1"/>
        <end position="171"/>
    </location>
</feature>
<organism evidence="3 4">
    <name type="scientific">Mycolicibacterium peregrinum</name>
    <name type="common">Mycobacterium peregrinum</name>
    <dbReference type="NCBI Taxonomy" id="43304"/>
    <lineage>
        <taxon>Bacteria</taxon>
        <taxon>Bacillati</taxon>
        <taxon>Actinomycetota</taxon>
        <taxon>Actinomycetes</taxon>
        <taxon>Mycobacteriales</taxon>
        <taxon>Mycobacteriaceae</taxon>
        <taxon>Mycolicibacterium</taxon>
    </lineage>
</organism>
<dbReference type="EMBL" id="LZSO01000029">
    <property type="protein sequence ID" value="OBB27846.1"/>
    <property type="molecule type" value="Genomic_DNA"/>
</dbReference>
<name>A0A1A0R0B8_MYCPR</name>
<evidence type="ECO:0000256" key="1">
    <source>
        <dbReference type="SAM" id="MobiDB-lite"/>
    </source>
</evidence>
<dbReference type="Proteomes" id="UP000093902">
    <property type="component" value="Unassembled WGS sequence"/>
</dbReference>
<comment type="caution">
    <text evidence="3">The sequence shown here is derived from an EMBL/GenBank/DDBJ whole genome shotgun (WGS) entry which is preliminary data.</text>
</comment>
<feature type="region of interest" description="Disordered" evidence="1">
    <location>
        <begin position="227"/>
        <end position="252"/>
    </location>
</feature>
<dbReference type="Pfam" id="PF11268">
    <property type="entry name" value="DUF3071"/>
    <property type="match status" value="1"/>
</dbReference>
<dbReference type="InterPro" id="IPR047682">
    <property type="entry name" value="SepH-like"/>
</dbReference>
<sequence>MRELRVVGLNVDGRRIICEDDDSKETFSLRVDDRLRAAMRGDKVNSNQPDIDVEVQNVLRPKEIQAKIRAGASVEQLATAAGVPIERVERFAHPVLLERARAAELATAAHPVLADGPAVLTLLETVTQAIVGRGLDPDSIAWDAWRNEDSRWTVQLAWKAGRSDNVAHFRYSPGAHGGTVSASDDAARQLINPDFGRPLRPVAAVPHLFDNHDAHEAHDVPAAAPEQFNRPAEPMPAPTPPAPKRSRKARATVPAWEDVLLGVRSSGTQP</sequence>
<dbReference type="InterPro" id="IPR021421">
    <property type="entry name" value="DUF3071"/>
</dbReference>
<proteinExistence type="predicted"/>
<dbReference type="RefSeq" id="WP_064933386.1">
    <property type="nucleotide sequence ID" value="NZ_LZSO01000029.1"/>
</dbReference>
<evidence type="ECO:0000313" key="3">
    <source>
        <dbReference type="EMBL" id="OBB27846.1"/>
    </source>
</evidence>
<dbReference type="STRING" id="43304.GCA_001403655_05344"/>